<feature type="transmembrane region" description="Helical" evidence="2">
    <location>
        <begin position="84"/>
        <end position="104"/>
    </location>
</feature>
<feature type="region of interest" description="Disordered" evidence="1">
    <location>
        <begin position="1"/>
        <end position="28"/>
    </location>
</feature>
<name>A0ABY5KZN8_9CELL</name>
<keyword evidence="2" id="KW-0812">Transmembrane</keyword>
<keyword evidence="4" id="KW-1185">Reference proteome</keyword>
<keyword evidence="2" id="KW-1133">Transmembrane helix</keyword>
<sequence>MTPSLERREPSGAGSGVGPAEQVDAPHLRRTPLLDAALDKAVTIPSATIHAHVQSLRRRNPHASPQQIIWLLEREYMRVVQGTGAAVGVAAAAPAIGTGVAMALTASDVGTFFATSAAFSLAVASVHGIEVQDAERRRALLLATVLGESGAKAVADSAHIGSAHFARTLLTRMPTSTIRRVNSTLTRRLIRTQAARQSGLAFGRLLPFGIGAAVGIAGARALGKPVVQGARIAFGPAPERFPQVIEGVGGVVWPHQITPEGEAGPDPR</sequence>
<dbReference type="EMBL" id="CP101988">
    <property type="protein sequence ID" value="UUI75987.1"/>
    <property type="molecule type" value="Genomic_DNA"/>
</dbReference>
<feature type="compositionally biased region" description="Basic and acidic residues" evidence="1">
    <location>
        <begin position="1"/>
        <end position="10"/>
    </location>
</feature>
<dbReference type="RefSeq" id="WP_227567893.1">
    <property type="nucleotide sequence ID" value="NZ_CP101988.1"/>
</dbReference>
<dbReference type="Proteomes" id="UP001316189">
    <property type="component" value="Chromosome"/>
</dbReference>
<accession>A0ABY5KZN8</accession>
<organism evidence="3 4">
    <name type="scientific">Cellulomonas chengniuliangii</name>
    <dbReference type="NCBI Taxonomy" id="2968084"/>
    <lineage>
        <taxon>Bacteria</taxon>
        <taxon>Bacillati</taxon>
        <taxon>Actinomycetota</taxon>
        <taxon>Actinomycetes</taxon>
        <taxon>Micrococcales</taxon>
        <taxon>Cellulomonadaceae</taxon>
        <taxon>Cellulomonas</taxon>
    </lineage>
</organism>
<proteinExistence type="predicted"/>
<reference evidence="3 4" key="1">
    <citation type="submission" date="2022-07" db="EMBL/GenBank/DDBJ databases">
        <title>Novel species in genus cellulomonas.</title>
        <authorList>
            <person name="Ye L."/>
        </authorList>
    </citation>
    <scope>NUCLEOTIDE SEQUENCE [LARGE SCALE GENOMIC DNA]</scope>
    <source>
        <strain evidence="4">zg-Y338</strain>
    </source>
</reference>
<evidence type="ECO:0000313" key="3">
    <source>
        <dbReference type="EMBL" id="UUI75987.1"/>
    </source>
</evidence>
<keyword evidence="2" id="KW-0472">Membrane</keyword>
<evidence type="ECO:0000256" key="2">
    <source>
        <dbReference type="SAM" id="Phobius"/>
    </source>
</evidence>
<evidence type="ECO:0000313" key="4">
    <source>
        <dbReference type="Proteomes" id="UP001316189"/>
    </source>
</evidence>
<protein>
    <recommendedName>
        <fullName evidence="5">EcsC protein family protein</fullName>
    </recommendedName>
</protein>
<feature type="transmembrane region" description="Helical" evidence="2">
    <location>
        <begin position="110"/>
        <end position="129"/>
    </location>
</feature>
<evidence type="ECO:0008006" key="5">
    <source>
        <dbReference type="Google" id="ProtNLM"/>
    </source>
</evidence>
<evidence type="ECO:0000256" key="1">
    <source>
        <dbReference type="SAM" id="MobiDB-lite"/>
    </source>
</evidence>
<gene>
    <name evidence="3" type="ORF">NP064_03515</name>
</gene>